<dbReference type="CDD" id="cd03039">
    <property type="entry name" value="GST_N_Sigma_like"/>
    <property type="match status" value="1"/>
</dbReference>
<reference evidence="3" key="2">
    <citation type="journal article" name="Mar. Pollut. Bull.">
        <title>The genome of the European estuarine calanoid copepod Eurytemora affinis: Potential use in molecular ecotoxicology.</title>
        <authorList>
            <person name="Choi B.S."/>
            <person name="Kim D.H."/>
            <person name="Kim M.S."/>
            <person name="Park J.C."/>
            <person name="Lee Y.H."/>
            <person name="Kim H.J."/>
            <person name="Jeong C.B."/>
            <person name="Hagiwara A."/>
            <person name="Souissi S."/>
            <person name="Lee J.S."/>
        </authorList>
    </citation>
    <scope>NUCLEOTIDE SEQUENCE</scope>
</reference>
<sequence length="219" mass="25187">MDRSVKLTYFGVRGKGEIIRLLLHVGKVDFVDERITKEDWPKLKPCMLFGQVPRLTWDGQELYQSNTIVRFVARKVLLVGKTEDDFTKADMLLEHSADFFKGKLRGLRFAEADSKQSLVDSFLQKFLPGWLEGAEKALKLGGGEFYAGDQLTFADIAVYAMLSFLMWKDEKGFQNVNAEDRFLIMDKYPMVKKNYLAVQSIPEVKKYEESRPDSFMPGM</sequence>
<evidence type="ECO:0000313" key="3">
    <source>
        <dbReference type="EMBL" id="QTW43622.1"/>
    </source>
</evidence>
<dbReference type="SFLD" id="SFLDS00019">
    <property type="entry name" value="Glutathione_Transferase_(cytos"/>
    <property type="match status" value="1"/>
</dbReference>
<dbReference type="GO" id="GO:0006749">
    <property type="term" value="P:glutathione metabolic process"/>
    <property type="evidence" value="ECO:0007669"/>
    <property type="project" value="TreeGrafter"/>
</dbReference>
<dbReference type="InterPro" id="IPR004045">
    <property type="entry name" value="Glutathione_S-Trfase_N"/>
</dbReference>
<proteinExistence type="evidence at transcript level"/>
<feature type="domain" description="GST C-terminal" evidence="2">
    <location>
        <begin position="82"/>
        <end position="216"/>
    </location>
</feature>
<dbReference type="PANTHER" id="PTHR11571">
    <property type="entry name" value="GLUTATHIONE S-TRANSFERASE"/>
    <property type="match status" value="1"/>
</dbReference>
<dbReference type="OrthoDB" id="414243at2759"/>
<dbReference type="GO" id="GO:0004364">
    <property type="term" value="F:glutathione transferase activity"/>
    <property type="evidence" value="ECO:0007669"/>
    <property type="project" value="UniProtKB-ARBA"/>
</dbReference>
<dbReference type="PROSITE" id="PS50404">
    <property type="entry name" value="GST_NTER"/>
    <property type="match status" value="1"/>
</dbReference>
<evidence type="ECO:0000259" key="2">
    <source>
        <dbReference type="PROSITE" id="PS50405"/>
    </source>
</evidence>
<dbReference type="Pfam" id="PF14497">
    <property type="entry name" value="GST_C_3"/>
    <property type="match status" value="1"/>
</dbReference>
<dbReference type="InterPro" id="IPR004046">
    <property type="entry name" value="GST_C"/>
</dbReference>
<dbReference type="EMBL" id="MW149322">
    <property type="protein sequence ID" value="QTW43622.1"/>
    <property type="molecule type" value="mRNA"/>
</dbReference>
<dbReference type="PROSITE" id="PS50405">
    <property type="entry name" value="GST_CTER"/>
    <property type="match status" value="1"/>
</dbReference>
<dbReference type="InterPro" id="IPR036249">
    <property type="entry name" value="Thioredoxin-like_sf"/>
</dbReference>
<organism evidence="3">
    <name type="scientific">Eurytemora affinis</name>
    <name type="common">Copepod</name>
    <name type="synonym">Temora affinis</name>
    <dbReference type="NCBI Taxonomy" id="88015"/>
    <lineage>
        <taxon>Eukaryota</taxon>
        <taxon>Metazoa</taxon>
        <taxon>Ecdysozoa</taxon>
        <taxon>Arthropoda</taxon>
        <taxon>Crustacea</taxon>
        <taxon>Multicrustacea</taxon>
        <taxon>Hexanauplia</taxon>
        <taxon>Copepoda</taxon>
        <taxon>Calanoida</taxon>
        <taxon>Temoridae</taxon>
        <taxon>Eurytemora</taxon>
    </lineage>
</organism>
<dbReference type="InterPro" id="IPR010987">
    <property type="entry name" value="Glutathione-S-Trfase_C-like"/>
</dbReference>
<name>A0A8B0MFF9_EURAF</name>
<dbReference type="SUPFAM" id="SSF47616">
    <property type="entry name" value="GST C-terminal domain-like"/>
    <property type="match status" value="1"/>
</dbReference>
<evidence type="ECO:0000259" key="1">
    <source>
        <dbReference type="PROSITE" id="PS50404"/>
    </source>
</evidence>
<dbReference type="Gene3D" id="3.40.30.10">
    <property type="entry name" value="Glutaredoxin"/>
    <property type="match status" value="1"/>
</dbReference>
<protein>
    <submittedName>
        <fullName evidence="3">GSTsigma1b</fullName>
    </submittedName>
</protein>
<dbReference type="InterPro" id="IPR036282">
    <property type="entry name" value="Glutathione-S-Trfase_C_sf"/>
</dbReference>
<dbReference type="SUPFAM" id="SSF52833">
    <property type="entry name" value="Thioredoxin-like"/>
    <property type="match status" value="1"/>
</dbReference>
<dbReference type="InterPro" id="IPR050213">
    <property type="entry name" value="GST_superfamily"/>
</dbReference>
<dbReference type="PANTHER" id="PTHR11571:SF150">
    <property type="entry name" value="GLUTATHIONE S-TRANSFERASE"/>
    <property type="match status" value="1"/>
</dbReference>
<accession>A0A8B0MFF9</accession>
<reference evidence="3" key="1">
    <citation type="submission" date="2020-10" db="EMBL/GenBank/DDBJ databases">
        <authorList>
            <person name="Kim D.-H."/>
        </authorList>
    </citation>
    <scope>NUCLEOTIDE SEQUENCE</scope>
</reference>
<feature type="domain" description="GST N-terminal" evidence="1">
    <location>
        <begin position="3"/>
        <end position="80"/>
    </location>
</feature>
<dbReference type="InterPro" id="IPR040079">
    <property type="entry name" value="Glutathione_S-Trfase"/>
</dbReference>
<dbReference type="SFLD" id="SFLDG01205">
    <property type="entry name" value="AMPS.1"/>
    <property type="match status" value="1"/>
</dbReference>
<dbReference type="SFLD" id="SFLDG00363">
    <property type="entry name" value="AMPS_(cytGST):_Alpha-__Mu-__Pi"/>
    <property type="match status" value="1"/>
</dbReference>
<dbReference type="Gene3D" id="1.20.1050.10">
    <property type="match status" value="1"/>
</dbReference>
<dbReference type="AlphaFoldDB" id="A0A8B0MFF9"/>
<dbReference type="Pfam" id="PF02798">
    <property type="entry name" value="GST_N"/>
    <property type="match status" value="1"/>
</dbReference>